<sequence length="598" mass="68423">MSSIVPESPFKTKLLIPHSSHLSIHSIDSHTGLIKVQSRENSDDLPNFYASPMKLFRPNAWKEVSLSNSRQMSETSKIKQPESLKDQIKRQEISVLEELENGNLEDAKKIMESCMKNIKKVYGTYDLENIYSMYLYADVLARAGDIDLAIHYSEKALHTIEELPPHIIKEPQVIQYQAMILYMAGVLYINSAQPCKGIHALQTLSSILENYQIESISMVTVKLTLGNAYIQKQKYVEAQRVFDICRQAYTSDDPMYHQILIKMLQCAMSLNQFNTVEGYLSEAKEYLELYDDTDKYTILSSAAWFHTHREEYPQAIEYLIKCMEHLKNTDQEFSNEMGWVLTELGNCYIFINQLDDAFEITCYAKNVLEKSVGPHSKEVANAVQQLGNIKFKQHELQESIQLYKLSKSLFINALGPVHDSTIQVCLCILHAYLQIGNSSAAWEVLRELNAQEYSYPPETAGLVYNEMGNVMRECGYFTQALQYYESALRGYSMLEENNPDLGKVHFNIGSLNLQIGRMSEATLHLSKAKTIKEACFGKDSIEIVSVLEKFAEVYKAQGRTKDAYEILKKALKICVGCKSNKEKEIRKQISNLRNHRNK</sequence>
<evidence type="ECO:0000256" key="2">
    <source>
        <dbReference type="ARBA" id="ARBA00022803"/>
    </source>
</evidence>
<dbReference type="EMBL" id="CAJZBQ010000064">
    <property type="protein sequence ID" value="CAG9336252.1"/>
    <property type="molecule type" value="Genomic_DNA"/>
</dbReference>
<dbReference type="SUPFAM" id="SSF48452">
    <property type="entry name" value="TPR-like"/>
    <property type="match status" value="3"/>
</dbReference>
<evidence type="ECO:0000256" key="1">
    <source>
        <dbReference type="ARBA" id="ARBA00022737"/>
    </source>
</evidence>
<accession>A0AAU9KD84</accession>
<name>A0AAU9KD84_9CILI</name>
<keyword evidence="1" id="KW-0677">Repeat</keyword>
<keyword evidence="2" id="KW-0802">TPR repeat</keyword>
<keyword evidence="4" id="KW-1185">Reference proteome</keyword>
<dbReference type="Gene3D" id="1.25.40.10">
    <property type="entry name" value="Tetratricopeptide repeat domain"/>
    <property type="match status" value="3"/>
</dbReference>
<dbReference type="AlphaFoldDB" id="A0AAU9KD84"/>
<evidence type="ECO:0000313" key="3">
    <source>
        <dbReference type="EMBL" id="CAG9336252.1"/>
    </source>
</evidence>
<dbReference type="InterPro" id="IPR019734">
    <property type="entry name" value="TPR_rpt"/>
</dbReference>
<dbReference type="PANTHER" id="PTHR45641">
    <property type="entry name" value="TETRATRICOPEPTIDE REPEAT PROTEIN (AFU_ORTHOLOGUE AFUA_6G03870)"/>
    <property type="match status" value="1"/>
</dbReference>
<dbReference type="InterPro" id="IPR011990">
    <property type="entry name" value="TPR-like_helical_dom_sf"/>
</dbReference>
<proteinExistence type="predicted"/>
<dbReference type="SMART" id="SM00028">
    <property type="entry name" value="TPR"/>
    <property type="match status" value="7"/>
</dbReference>
<dbReference type="PANTHER" id="PTHR45641:SF19">
    <property type="entry name" value="NEPHROCYSTIN-3"/>
    <property type="match status" value="1"/>
</dbReference>
<evidence type="ECO:0000313" key="4">
    <source>
        <dbReference type="Proteomes" id="UP001162131"/>
    </source>
</evidence>
<protein>
    <submittedName>
        <fullName evidence="3">Uncharacterized protein</fullName>
    </submittedName>
</protein>
<organism evidence="3 4">
    <name type="scientific">Blepharisma stoltei</name>
    <dbReference type="NCBI Taxonomy" id="1481888"/>
    <lineage>
        <taxon>Eukaryota</taxon>
        <taxon>Sar</taxon>
        <taxon>Alveolata</taxon>
        <taxon>Ciliophora</taxon>
        <taxon>Postciliodesmatophora</taxon>
        <taxon>Heterotrichea</taxon>
        <taxon>Heterotrichida</taxon>
        <taxon>Blepharismidae</taxon>
        <taxon>Blepharisma</taxon>
    </lineage>
</organism>
<comment type="caution">
    <text evidence="3">The sequence shown here is derived from an EMBL/GenBank/DDBJ whole genome shotgun (WGS) entry which is preliminary data.</text>
</comment>
<reference evidence="3" key="1">
    <citation type="submission" date="2021-09" db="EMBL/GenBank/DDBJ databases">
        <authorList>
            <consortium name="AG Swart"/>
            <person name="Singh M."/>
            <person name="Singh A."/>
            <person name="Seah K."/>
            <person name="Emmerich C."/>
        </authorList>
    </citation>
    <scope>NUCLEOTIDE SEQUENCE</scope>
    <source>
        <strain evidence="3">ATCC30299</strain>
    </source>
</reference>
<dbReference type="Proteomes" id="UP001162131">
    <property type="component" value="Unassembled WGS sequence"/>
</dbReference>
<gene>
    <name evidence="3" type="ORF">BSTOLATCC_MIC66133</name>
</gene>